<feature type="compositionally biased region" description="Low complexity" evidence="1">
    <location>
        <begin position="30"/>
        <end position="52"/>
    </location>
</feature>
<dbReference type="EMBL" id="AP014959">
    <property type="protein sequence ID" value="BAS86899.1"/>
    <property type="molecule type" value="Genomic_DNA"/>
</dbReference>
<evidence type="ECO:0000256" key="1">
    <source>
        <dbReference type="SAM" id="MobiDB-lite"/>
    </source>
</evidence>
<dbReference type="InParanoid" id="A0A0P0W4E5"/>
<organism evidence="2 3">
    <name type="scientific">Oryza sativa subsp. japonica</name>
    <name type="common">Rice</name>
    <dbReference type="NCBI Taxonomy" id="39947"/>
    <lineage>
        <taxon>Eukaryota</taxon>
        <taxon>Viridiplantae</taxon>
        <taxon>Streptophyta</taxon>
        <taxon>Embryophyta</taxon>
        <taxon>Tracheophyta</taxon>
        <taxon>Spermatophyta</taxon>
        <taxon>Magnoliopsida</taxon>
        <taxon>Liliopsida</taxon>
        <taxon>Poales</taxon>
        <taxon>Poaceae</taxon>
        <taxon>BOP clade</taxon>
        <taxon>Oryzoideae</taxon>
        <taxon>Oryzeae</taxon>
        <taxon>Oryzinae</taxon>
        <taxon>Oryza</taxon>
        <taxon>Oryza sativa</taxon>
    </lineage>
</organism>
<protein>
    <submittedName>
        <fullName evidence="2">Os03g0802050 protein</fullName>
    </submittedName>
</protein>
<dbReference type="OrthoDB" id="10474196at2759"/>
<keyword evidence="3" id="KW-1185">Reference proteome</keyword>
<dbReference type="PaxDb" id="39947-A0A0P0W4E5"/>
<dbReference type="Proteomes" id="UP000059680">
    <property type="component" value="Chromosome 3"/>
</dbReference>
<accession>A0A0P0W4E5</accession>
<dbReference type="STRING" id="39947.A0A0P0W4E5"/>
<reference evidence="2 3" key="3">
    <citation type="journal article" date="2013" name="Rice">
        <title>Improvement of the Oryza sativa Nipponbare reference genome using next generation sequence and optical map data.</title>
        <authorList>
            <person name="Kawahara Y."/>
            <person name="de la Bastide M."/>
            <person name="Hamilton J.P."/>
            <person name="Kanamori H."/>
            <person name="McCombie W.R."/>
            <person name="Ouyang S."/>
            <person name="Schwartz D.C."/>
            <person name="Tanaka T."/>
            <person name="Wu J."/>
            <person name="Zhou S."/>
            <person name="Childs K.L."/>
            <person name="Davidson R.M."/>
            <person name="Lin H."/>
            <person name="Quesada-Ocampo L."/>
            <person name="Vaillancourt B."/>
            <person name="Sakai H."/>
            <person name="Lee S.S."/>
            <person name="Kim J."/>
            <person name="Numa H."/>
            <person name="Itoh T."/>
            <person name="Buell C.R."/>
            <person name="Matsumoto T."/>
        </authorList>
    </citation>
    <scope>NUCLEOTIDE SEQUENCE [LARGE SCALE GENOMIC DNA]</scope>
    <source>
        <strain evidence="3">cv. Nipponbare</strain>
    </source>
</reference>
<feature type="region of interest" description="Disordered" evidence="1">
    <location>
        <begin position="30"/>
        <end position="56"/>
    </location>
</feature>
<reference evidence="3" key="1">
    <citation type="journal article" date="2005" name="Nature">
        <title>The map-based sequence of the rice genome.</title>
        <authorList>
            <consortium name="International rice genome sequencing project (IRGSP)"/>
            <person name="Matsumoto T."/>
            <person name="Wu J."/>
            <person name="Kanamori H."/>
            <person name="Katayose Y."/>
            <person name="Fujisawa M."/>
            <person name="Namiki N."/>
            <person name="Mizuno H."/>
            <person name="Yamamoto K."/>
            <person name="Antonio B.A."/>
            <person name="Baba T."/>
            <person name="Sakata K."/>
            <person name="Nagamura Y."/>
            <person name="Aoki H."/>
            <person name="Arikawa K."/>
            <person name="Arita K."/>
            <person name="Bito T."/>
            <person name="Chiden Y."/>
            <person name="Fujitsuka N."/>
            <person name="Fukunaka R."/>
            <person name="Hamada M."/>
            <person name="Harada C."/>
            <person name="Hayashi A."/>
            <person name="Hijishita S."/>
            <person name="Honda M."/>
            <person name="Hosokawa S."/>
            <person name="Ichikawa Y."/>
            <person name="Idonuma A."/>
            <person name="Iijima M."/>
            <person name="Ikeda M."/>
            <person name="Ikeno M."/>
            <person name="Ito K."/>
            <person name="Ito S."/>
            <person name="Ito T."/>
            <person name="Ito Y."/>
            <person name="Ito Y."/>
            <person name="Iwabuchi A."/>
            <person name="Kamiya K."/>
            <person name="Karasawa W."/>
            <person name="Kurita K."/>
            <person name="Katagiri S."/>
            <person name="Kikuta A."/>
            <person name="Kobayashi H."/>
            <person name="Kobayashi N."/>
            <person name="Machita K."/>
            <person name="Maehara T."/>
            <person name="Masukawa M."/>
            <person name="Mizubayashi T."/>
            <person name="Mukai Y."/>
            <person name="Nagasaki H."/>
            <person name="Nagata Y."/>
            <person name="Naito S."/>
            <person name="Nakashima M."/>
            <person name="Nakama Y."/>
            <person name="Nakamichi Y."/>
            <person name="Nakamura M."/>
            <person name="Meguro A."/>
            <person name="Negishi M."/>
            <person name="Ohta I."/>
            <person name="Ohta T."/>
            <person name="Okamoto M."/>
            <person name="Ono N."/>
            <person name="Saji S."/>
            <person name="Sakaguchi M."/>
            <person name="Sakai K."/>
            <person name="Shibata M."/>
            <person name="Shimokawa T."/>
            <person name="Song J."/>
            <person name="Takazaki Y."/>
            <person name="Terasawa K."/>
            <person name="Tsugane M."/>
            <person name="Tsuji K."/>
            <person name="Ueda S."/>
            <person name="Waki K."/>
            <person name="Yamagata H."/>
            <person name="Yamamoto M."/>
            <person name="Yamamoto S."/>
            <person name="Yamane H."/>
            <person name="Yoshiki S."/>
            <person name="Yoshihara R."/>
            <person name="Yukawa K."/>
            <person name="Zhong H."/>
            <person name="Yano M."/>
            <person name="Yuan Q."/>
            <person name="Ouyang S."/>
            <person name="Liu J."/>
            <person name="Jones K.M."/>
            <person name="Gansberger K."/>
            <person name="Moffat K."/>
            <person name="Hill J."/>
            <person name="Bera J."/>
            <person name="Fadrosh D."/>
            <person name="Jin S."/>
            <person name="Johri S."/>
            <person name="Kim M."/>
            <person name="Overton L."/>
            <person name="Reardon M."/>
            <person name="Tsitrin T."/>
            <person name="Vuong H."/>
            <person name="Weaver B."/>
            <person name="Ciecko A."/>
            <person name="Tallon L."/>
            <person name="Jackson J."/>
            <person name="Pai G."/>
            <person name="Aken S.V."/>
            <person name="Utterback T."/>
            <person name="Reidmuller S."/>
            <person name="Feldblyum T."/>
            <person name="Hsiao J."/>
            <person name="Zismann V."/>
            <person name="Iobst S."/>
            <person name="de Vazeille A.R."/>
            <person name="Buell C.R."/>
            <person name="Ying K."/>
            <person name="Li Y."/>
            <person name="Lu T."/>
            <person name="Huang Y."/>
            <person name="Zhao Q."/>
            <person name="Feng Q."/>
            <person name="Zhang L."/>
            <person name="Zhu J."/>
            <person name="Weng Q."/>
            <person name="Mu J."/>
            <person name="Lu Y."/>
            <person name="Fan D."/>
            <person name="Liu Y."/>
            <person name="Guan J."/>
            <person name="Zhang Y."/>
            <person name="Yu S."/>
            <person name="Liu X."/>
            <person name="Zhang Y."/>
            <person name="Hong G."/>
            <person name="Han B."/>
            <person name="Choisne N."/>
            <person name="Demange N."/>
            <person name="Orjeda G."/>
            <person name="Samain S."/>
            <person name="Cattolico L."/>
            <person name="Pelletier E."/>
            <person name="Couloux A."/>
            <person name="Segurens B."/>
            <person name="Wincker P."/>
            <person name="D'Hont A."/>
            <person name="Scarpelli C."/>
            <person name="Weissenbach J."/>
            <person name="Salanoubat M."/>
            <person name="Quetier F."/>
            <person name="Yu Y."/>
            <person name="Kim H.R."/>
            <person name="Rambo T."/>
            <person name="Currie J."/>
            <person name="Collura K."/>
            <person name="Luo M."/>
            <person name="Yang T."/>
            <person name="Ammiraju J.S.S."/>
            <person name="Engler F."/>
            <person name="Soderlund C."/>
            <person name="Wing R.A."/>
            <person name="Palmer L.E."/>
            <person name="de la Bastide M."/>
            <person name="Spiegel L."/>
            <person name="Nascimento L."/>
            <person name="Zutavern T."/>
            <person name="O'Shaughnessy A."/>
            <person name="Dike S."/>
            <person name="Dedhia N."/>
            <person name="Preston R."/>
            <person name="Balija V."/>
            <person name="McCombie W.R."/>
            <person name="Chow T."/>
            <person name="Chen H."/>
            <person name="Chung M."/>
            <person name="Chen C."/>
            <person name="Shaw J."/>
            <person name="Wu H."/>
            <person name="Hsiao K."/>
            <person name="Chao Y."/>
            <person name="Chu M."/>
            <person name="Cheng C."/>
            <person name="Hour A."/>
            <person name="Lee P."/>
            <person name="Lin S."/>
            <person name="Lin Y."/>
            <person name="Liou J."/>
            <person name="Liu S."/>
            <person name="Hsing Y."/>
            <person name="Raghuvanshi S."/>
            <person name="Mohanty A."/>
            <person name="Bharti A.K."/>
            <person name="Gaur A."/>
            <person name="Gupta V."/>
            <person name="Kumar D."/>
            <person name="Ravi V."/>
            <person name="Vij S."/>
            <person name="Kapur A."/>
            <person name="Khurana P."/>
            <person name="Khurana P."/>
            <person name="Khurana J.P."/>
            <person name="Tyagi A.K."/>
            <person name="Gaikwad K."/>
            <person name="Singh A."/>
            <person name="Dalal V."/>
            <person name="Srivastava S."/>
            <person name="Dixit A."/>
            <person name="Pal A.K."/>
            <person name="Ghazi I.A."/>
            <person name="Yadav M."/>
            <person name="Pandit A."/>
            <person name="Bhargava A."/>
            <person name="Sureshbabu K."/>
            <person name="Batra K."/>
            <person name="Sharma T.R."/>
            <person name="Mohapatra T."/>
            <person name="Singh N.K."/>
            <person name="Messing J."/>
            <person name="Nelson A.B."/>
            <person name="Fuks G."/>
            <person name="Kavchok S."/>
            <person name="Keizer G."/>
            <person name="Linton E."/>
            <person name="Llaca V."/>
            <person name="Song R."/>
            <person name="Tanyolac B."/>
            <person name="Young S."/>
            <person name="Ho-Il K."/>
            <person name="Hahn J.H."/>
            <person name="Sangsakoo G."/>
            <person name="Vanavichit A."/>
            <person name="de Mattos Luiz.A.T."/>
            <person name="Zimmer P.D."/>
            <person name="Malone G."/>
            <person name="Dellagostin O."/>
            <person name="de Oliveira A.C."/>
            <person name="Bevan M."/>
            <person name="Bancroft I."/>
            <person name="Minx P."/>
            <person name="Cordum H."/>
            <person name="Wilson R."/>
            <person name="Cheng Z."/>
            <person name="Jin W."/>
            <person name="Jiang J."/>
            <person name="Leong S.A."/>
            <person name="Iwama H."/>
            <person name="Gojobori T."/>
            <person name="Itoh T."/>
            <person name="Niimura Y."/>
            <person name="Fujii Y."/>
            <person name="Habara T."/>
            <person name="Sakai H."/>
            <person name="Sato Y."/>
            <person name="Wilson G."/>
            <person name="Kumar K."/>
            <person name="McCouch S."/>
            <person name="Juretic N."/>
            <person name="Hoen D."/>
            <person name="Wright S."/>
            <person name="Bruskiewich R."/>
            <person name="Bureau T."/>
            <person name="Miyao A."/>
            <person name="Hirochika H."/>
            <person name="Nishikawa T."/>
            <person name="Kadowaki K."/>
            <person name="Sugiura M."/>
            <person name="Burr B."/>
            <person name="Sasaki T."/>
        </authorList>
    </citation>
    <scope>NUCLEOTIDE SEQUENCE [LARGE SCALE GENOMIC DNA]</scope>
    <source>
        <strain evidence="3">cv. Nipponbare</strain>
    </source>
</reference>
<sequence length="199" mass="22374">MGPDSGSVISWWAEAPCCRWLAALFGCPSQSRGSSPRLQPSSSSTRSQGVQSRKGKHHNALLYGKYSNSRTSRSTARAINLPTSAESSNKEVTVGERKFPKEVVVAYVDYCKRASVCEENQRVCHMCVFIEQRCQNYIVKQSKLIIHCINLHGDIGVECEAPGCSVRAMTHEDLEVHSYFCHIQAQGWWRQYENLETSQ</sequence>
<name>A0A0P0W4E5_ORYSJ</name>
<dbReference type="AlphaFoldDB" id="A0A0P0W4E5"/>
<evidence type="ECO:0000313" key="2">
    <source>
        <dbReference type="EMBL" id="BAS86899.1"/>
    </source>
</evidence>
<reference evidence="2 3" key="2">
    <citation type="journal article" date="2013" name="Plant Cell Physiol.">
        <title>Rice Annotation Project Database (RAP-DB): an integrative and interactive database for rice genomics.</title>
        <authorList>
            <person name="Sakai H."/>
            <person name="Lee S.S."/>
            <person name="Tanaka T."/>
            <person name="Numa H."/>
            <person name="Kim J."/>
            <person name="Kawahara Y."/>
            <person name="Wakimoto H."/>
            <person name="Yang C.C."/>
            <person name="Iwamoto M."/>
            <person name="Abe T."/>
            <person name="Yamada Y."/>
            <person name="Muto A."/>
            <person name="Inokuchi H."/>
            <person name="Ikemura T."/>
            <person name="Matsumoto T."/>
            <person name="Sasaki T."/>
            <person name="Itoh T."/>
        </authorList>
    </citation>
    <scope>NUCLEOTIDE SEQUENCE [LARGE SCALE GENOMIC DNA]</scope>
    <source>
        <strain evidence="3">cv. Nipponbare</strain>
    </source>
</reference>
<gene>
    <name evidence="2" type="ordered locus">Os03g0802050</name>
    <name evidence="2" type="ORF">OSNPB_030802050</name>
</gene>
<proteinExistence type="predicted"/>
<evidence type="ECO:0000313" key="3">
    <source>
        <dbReference type="Proteomes" id="UP000059680"/>
    </source>
</evidence>